<dbReference type="PANTHER" id="PTHR23514:SF3">
    <property type="entry name" value="BYPASS OF STOP CODON PROTEIN 6"/>
    <property type="match status" value="1"/>
</dbReference>
<evidence type="ECO:0000256" key="2">
    <source>
        <dbReference type="ARBA" id="ARBA00008335"/>
    </source>
</evidence>
<accession>X1DSR8</accession>
<comment type="subcellular location">
    <subcellularLocation>
        <location evidence="1">Endomembrane system</location>
        <topology evidence="1">Multi-pass membrane protein</topology>
    </subcellularLocation>
</comment>
<dbReference type="Pfam" id="PF07690">
    <property type="entry name" value="MFS_1"/>
    <property type="match status" value="1"/>
</dbReference>
<feature type="domain" description="Major facilitator superfamily (MFS) profile" evidence="8">
    <location>
        <begin position="1"/>
        <end position="337"/>
    </location>
</feature>
<organism evidence="9">
    <name type="scientific">marine sediment metagenome</name>
    <dbReference type="NCBI Taxonomy" id="412755"/>
    <lineage>
        <taxon>unclassified sequences</taxon>
        <taxon>metagenomes</taxon>
        <taxon>ecological metagenomes</taxon>
    </lineage>
</organism>
<reference evidence="9" key="1">
    <citation type="journal article" date="2014" name="Front. Microbiol.">
        <title>High frequency of phylogenetically diverse reductive dehalogenase-homologous genes in deep subseafloor sedimentary metagenomes.</title>
        <authorList>
            <person name="Kawai M."/>
            <person name="Futagami T."/>
            <person name="Toyoda A."/>
            <person name="Takaki Y."/>
            <person name="Nishi S."/>
            <person name="Hori S."/>
            <person name="Arai W."/>
            <person name="Tsubouchi T."/>
            <person name="Morono Y."/>
            <person name="Uchiyama I."/>
            <person name="Ito T."/>
            <person name="Fujiyama A."/>
            <person name="Inagaki F."/>
            <person name="Takami H."/>
        </authorList>
    </citation>
    <scope>NUCLEOTIDE SEQUENCE</scope>
    <source>
        <strain evidence="9">Expedition CK06-06</strain>
    </source>
</reference>
<keyword evidence="5 7" id="KW-1133">Transmembrane helix</keyword>
<dbReference type="Gene3D" id="1.20.1250.20">
    <property type="entry name" value="MFS general substrate transporter like domains"/>
    <property type="match status" value="1"/>
</dbReference>
<dbReference type="InterPro" id="IPR020846">
    <property type="entry name" value="MFS_dom"/>
</dbReference>
<evidence type="ECO:0000256" key="7">
    <source>
        <dbReference type="SAM" id="Phobius"/>
    </source>
</evidence>
<feature type="non-terminal residue" evidence="9">
    <location>
        <position position="1"/>
    </location>
</feature>
<dbReference type="AlphaFoldDB" id="X1DSR8"/>
<keyword evidence="4 7" id="KW-0812">Transmembrane</keyword>
<evidence type="ECO:0000256" key="1">
    <source>
        <dbReference type="ARBA" id="ARBA00004127"/>
    </source>
</evidence>
<evidence type="ECO:0000256" key="4">
    <source>
        <dbReference type="ARBA" id="ARBA00022692"/>
    </source>
</evidence>
<dbReference type="SUPFAM" id="SSF103473">
    <property type="entry name" value="MFS general substrate transporter"/>
    <property type="match status" value="1"/>
</dbReference>
<evidence type="ECO:0000256" key="6">
    <source>
        <dbReference type="ARBA" id="ARBA00023136"/>
    </source>
</evidence>
<keyword evidence="3" id="KW-0813">Transport</keyword>
<feature type="transmembrane region" description="Helical" evidence="7">
    <location>
        <begin position="157"/>
        <end position="176"/>
    </location>
</feature>
<keyword evidence="6 7" id="KW-0472">Membrane</keyword>
<proteinExistence type="inferred from homology"/>
<dbReference type="GO" id="GO:0016020">
    <property type="term" value="C:membrane"/>
    <property type="evidence" value="ECO:0007669"/>
    <property type="project" value="TreeGrafter"/>
</dbReference>
<feature type="transmembrane region" description="Helical" evidence="7">
    <location>
        <begin position="182"/>
        <end position="202"/>
    </location>
</feature>
<dbReference type="InterPro" id="IPR036259">
    <property type="entry name" value="MFS_trans_sf"/>
</dbReference>
<comment type="caution">
    <text evidence="9">The sequence shown here is derived from an EMBL/GenBank/DDBJ whole genome shotgun (WGS) entry which is preliminary data.</text>
</comment>
<dbReference type="PANTHER" id="PTHR23514">
    <property type="entry name" value="BYPASS OF STOP CODON PROTEIN 6"/>
    <property type="match status" value="1"/>
</dbReference>
<dbReference type="InterPro" id="IPR051788">
    <property type="entry name" value="MFS_Transporter"/>
</dbReference>
<feature type="transmembrane region" description="Helical" evidence="7">
    <location>
        <begin position="6"/>
        <end position="26"/>
    </location>
</feature>
<feature type="transmembrane region" description="Helical" evidence="7">
    <location>
        <begin position="46"/>
        <end position="70"/>
    </location>
</feature>
<dbReference type="EMBL" id="BARU01002012">
    <property type="protein sequence ID" value="GAH23217.1"/>
    <property type="molecule type" value="Genomic_DNA"/>
</dbReference>
<dbReference type="GO" id="GO:0012505">
    <property type="term" value="C:endomembrane system"/>
    <property type="evidence" value="ECO:0007669"/>
    <property type="project" value="UniProtKB-SubCell"/>
</dbReference>
<gene>
    <name evidence="9" type="ORF">S03H2_04937</name>
</gene>
<dbReference type="InterPro" id="IPR011701">
    <property type="entry name" value="MFS"/>
</dbReference>
<feature type="transmembrane region" description="Helical" evidence="7">
    <location>
        <begin position="223"/>
        <end position="242"/>
    </location>
</feature>
<feature type="transmembrane region" description="Helical" evidence="7">
    <location>
        <begin position="312"/>
        <end position="333"/>
    </location>
</feature>
<feature type="transmembrane region" description="Helical" evidence="7">
    <location>
        <begin position="76"/>
        <end position="93"/>
    </location>
</feature>
<feature type="transmembrane region" description="Helical" evidence="7">
    <location>
        <begin position="248"/>
        <end position="270"/>
    </location>
</feature>
<evidence type="ECO:0000256" key="3">
    <source>
        <dbReference type="ARBA" id="ARBA00022448"/>
    </source>
</evidence>
<evidence type="ECO:0000256" key="5">
    <source>
        <dbReference type="ARBA" id="ARBA00022989"/>
    </source>
</evidence>
<name>X1DSR8_9ZZZZ</name>
<protein>
    <recommendedName>
        <fullName evidence="8">Major facilitator superfamily (MFS) profile domain-containing protein</fullName>
    </recommendedName>
</protein>
<evidence type="ECO:0000313" key="9">
    <source>
        <dbReference type="EMBL" id="GAH23217.1"/>
    </source>
</evidence>
<comment type="similarity">
    <text evidence="2">Belongs to the major facilitator superfamily.</text>
</comment>
<feature type="transmembrane region" description="Helical" evidence="7">
    <location>
        <begin position="282"/>
        <end position="300"/>
    </location>
</feature>
<dbReference type="PROSITE" id="PS50850">
    <property type="entry name" value="MFS"/>
    <property type="match status" value="1"/>
</dbReference>
<sequence length="343" mass="38541">LGFGLTYTFFILLISGLLMGIGRGTLMAGINAHVVNIYPEKRGANLLKLSSFFCLGTAIGTFIVSIILFLKLNWRFSFIIFFFIYIFITLYFLRKKATEHKISLQEEKNTNSLQDEQIKDFNKENVKNIENNDIRSIKNQSEKIHLKEYLNLFKNPIIIFLGILLIFFGGTVVAFSTWYTTYFSSFGIKVAVSSLGLSLYWLSLMAGVKLKQIAMNFLEEYKIILLGCLLNAIFMIIITFSGNIVIKVIASIMMGLFLGGFTPLTTSLAISQKPELSGFISGYILGMLSLGNMIFQPLIGYFSERFGKGSGIYIQLTGSLLLFVTTVILAIFYKRKKLSGEIA</sequence>
<dbReference type="GO" id="GO:0022857">
    <property type="term" value="F:transmembrane transporter activity"/>
    <property type="evidence" value="ECO:0007669"/>
    <property type="project" value="InterPro"/>
</dbReference>
<evidence type="ECO:0000259" key="8">
    <source>
        <dbReference type="PROSITE" id="PS50850"/>
    </source>
</evidence>